<name>A0A0R1U772_9LACO</name>
<dbReference type="PATRIC" id="fig|1423763.3.peg.1150"/>
<gene>
    <name evidence="5" type="ORF">FC46_GL001134</name>
</gene>
<comment type="caution">
    <text evidence="5">The sequence shown here is derived from an EMBL/GenBank/DDBJ whole genome shotgun (WGS) entry which is preliminary data.</text>
</comment>
<dbReference type="SUPFAM" id="SSF46689">
    <property type="entry name" value="Homeodomain-like"/>
    <property type="match status" value="2"/>
</dbReference>
<keyword evidence="1" id="KW-0805">Transcription regulation</keyword>
<dbReference type="InterPro" id="IPR014710">
    <property type="entry name" value="RmlC-like_jellyroll"/>
</dbReference>
<dbReference type="GO" id="GO:0003700">
    <property type="term" value="F:DNA-binding transcription factor activity"/>
    <property type="evidence" value="ECO:0007669"/>
    <property type="project" value="InterPro"/>
</dbReference>
<keyword evidence="2" id="KW-0238">DNA-binding</keyword>
<dbReference type="PROSITE" id="PS01124">
    <property type="entry name" value="HTH_ARAC_FAMILY_2"/>
    <property type="match status" value="1"/>
</dbReference>
<dbReference type="EMBL" id="AZFM01000031">
    <property type="protein sequence ID" value="KRL89065.1"/>
    <property type="molecule type" value="Genomic_DNA"/>
</dbReference>
<dbReference type="RefSeq" id="WP_057799556.1">
    <property type="nucleotide sequence ID" value="NZ_AZFM01000031.1"/>
</dbReference>
<dbReference type="GO" id="GO:0043565">
    <property type="term" value="F:sequence-specific DNA binding"/>
    <property type="evidence" value="ECO:0007669"/>
    <property type="project" value="InterPro"/>
</dbReference>
<dbReference type="Gene3D" id="2.60.120.10">
    <property type="entry name" value="Jelly Rolls"/>
    <property type="match status" value="1"/>
</dbReference>
<reference evidence="5 6" key="1">
    <citation type="journal article" date="2015" name="Genome Announc.">
        <title>Expanding the biotechnology potential of lactobacilli through comparative genomics of 213 strains and associated genera.</title>
        <authorList>
            <person name="Sun Z."/>
            <person name="Harris H.M."/>
            <person name="McCann A."/>
            <person name="Guo C."/>
            <person name="Argimon S."/>
            <person name="Zhang W."/>
            <person name="Yang X."/>
            <person name="Jeffery I.B."/>
            <person name="Cooney J.C."/>
            <person name="Kagawa T.F."/>
            <person name="Liu W."/>
            <person name="Song Y."/>
            <person name="Salvetti E."/>
            <person name="Wrobel A."/>
            <person name="Rasinkangas P."/>
            <person name="Parkhill J."/>
            <person name="Rea M.C."/>
            <person name="O'Sullivan O."/>
            <person name="Ritari J."/>
            <person name="Douillard F.P."/>
            <person name="Paul Ross R."/>
            <person name="Yang R."/>
            <person name="Briner A.E."/>
            <person name="Felis G.E."/>
            <person name="de Vos W.M."/>
            <person name="Barrangou R."/>
            <person name="Klaenhammer T.R."/>
            <person name="Caufield P.W."/>
            <person name="Cui Y."/>
            <person name="Zhang H."/>
            <person name="O'Toole P.W."/>
        </authorList>
    </citation>
    <scope>NUCLEOTIDE SEQUENCE [LARGE SCALE GENOMIC DNA]</scope>
    <source>
        <strain evidence="5 6">DSM 16043</strain>
    </source>
</reference>
<proteinExistence type="predicted"/>
<evidence type="ECO:0000259" key="4">
    <source>
        <dbReference type="PROSITE" id="PS01124"/>
    </source>
</evidence>
<dbReference type="AlphaFoldDB" id="A0A0R1U772"/>
<evidence type="ECO:0000313" key="5">
    <source>
        <dbReference type="EMBL" id="KRL89065.1"/>
    </source>
</evidence>
<keyword evidence="6" id="KW-1185">Reference proteome</keyword>
<dbReference type="Pfam" id="PF12833">
    <property type="entry name" value="HTH_18"/>
    <property type="match status" value="1"/>
</dbReference>
<dbReference type="Proteomes" id="UP000051036">
    <property type="component" value="Unassembled WGS sequence"/>
</dbReference>
<dbReference type="InterPro" id="IPR018060">
    <property type="entry name" value="HTH_AraC"/>
</dbReference>
<feature type="domain" description="HTH araC/xylS-type" evidence="4">
    <location>
        <begin position="185"/>
        <end position="283"/>
    </location>
</feature>
<keyword evidence="3" id="KW-0804">Transcription</keyword>
<protein>
    <submittedName>
        <fullName evidence="5">Transcriptional regulator, AraC family</fullName>
    </submittedName>
</protein>
<dbReference type="PROSITE" id="PS00041">
    <property type="entry name" value="HTH_ARAC_FAMILY_1"/>
    <property type="match status" value="1"/>
</dbReference>
<evidence type="ECO:0000313" key="6">
    <source>
        <dbReference type="Proteomes" id="UP000051036"/>
    </source>
</evidence>
<dbReference type="SUPFAM" id="SSF51215">
    <property type="entry name" value="Regulatory protein AraC"/>
    <property type="match status" value="1"/>
</dbReference>
<evidence type="ECO:0000256" key="3">
    <source>
        <dbReference type="ARBA" id="ARBA00023163"/>
    </source>
</evidence>
<dbReference type="STRING" id="1423763.FC46_GL001134"/>
<dbReference type="PANTHER" id="PTHR43280">
    <property type="entry name" value="ARAC-FAMILY TRANSCRIPTIONAL REGULATOR"/>
    <property type="match status" value="1"/>
</dbReference>
<dbReference type="InterPro" id="IPR037923">
    <property type="entry name" value="HTH-like"/>
</dbReference>
<evidence type="ECO:0000256" key="2">
    <source>
        <dbReference type="ARBA" id="ARBA00023125"/>
    </source>
</evidence>
<dbReference type="Gene3D" id="1.10.10.60">
    <property type="entry name" value="Homeodomain-like"/>
    <property type="match status" value="2"/>
</dbReference>
<dbReference type="OrthoDB" id="2211832at2"/>
<sequence length="286" mass="33427">MAVSEHEIVKPVDPLSVWYYVFHKNDAPIYIAPHWHRGIELSFLVNGEVDDFLIEKHHYTSHSGKILVVNTQEIHSIHVTKTGLSISIIFPFNYVSKLYPEIDHQYIDINQSEKFSNVQKLNYSKLQGILYEFISLSEDDSPQKSLKQQALVDQILLILLTYFTKERKSNDTIGKRKNYEIQRLQFITQYVNDHYQEDLSLTKIAKECSISKEYLSRFFKKQMDITVDQFISNVRAQHAHEDLLSKLKTLTEVAYDNGFSSVRSLNRAFKNLYGITASQFKHSREK</sequence>
<accession>A0A0R1U772</accession>
<dbReference type="InterPro" id="IPR018062">
    <property type="entry name" value="HTH_AraC-typ_CS"/>
</dbReference>
<evidence type="ECO:0000256" key="1">
    <source>
        <dbReference type="ARBA" id="ARBA00023015"/>
    </source>
</evidence>
<dbReference type="PANTHER" id="PTHR43280:SF2">
    <property type="entry name" value="HTH-TYPE TRANSCRIPTIONAL REGULATOR EXSA"/>
    <property type="match status" value="1"/>
</dbReference>
<dbReference type="SMART" id="SM00342">
    <property type="entry name" value="HTH_ARAC"/>
    <property type="match status" value="1"/>
</dbReference>
<organism evidence="5 6">
    <name type="scientific">Lactobacillus kalixensis DSM 16043</name>
    <dbReference type="NCBI Taxonomy" id="1423763"/>
    <lineage>
        <taxon>Bacteria</taxon>
        <taxon>Bacillati</taxon>
        <taxon>Bacillota</taxon>
        <taxon>Bacilli</taxon>
        <taxon>Lactobacillales</taxon>
        <taxon>Lactobacillaceae</taxon>
        <taxon>Lactobacillus</taxon>
    </lineage>
</organism>
<dbReference type="InterPro" id="IPR009057">
    <property type="entry name" value="Homeodomain-like_sf"/>
</dbReference>